<accession>A0A419A490</accession>
<protein>
    <submittedName>
        <fullName evidence="1">Uncharacterized protein</fullName>
    </submittedName>
</protein>
<evidence type="ECO:0000313" key="2">
    <source>
        <dbReference type="Proteomes" id="UP000283587"/>
    </source>
</evidence>
<sequence>MEGPEGLQILRARIYVLTASTINSAARLLRSANEAMPRGIANSSDVVGRHYMTHNNSAMMTLSVRRNETIFQKTVLLMDFYFGDAGFPYPMGCIMSPGKIRPEILATAIRGVPMPIVRALAERSFDWWIMFEALPDSENRSPPV</sequence>
<dbReference type="Proteomes" id="UP000283587">
    <property type="component" value="Unassembled WGS sequence"/>
</dbReference>
<name>A0A419A490_9RHOB</name>
<proteinExistence type="predicted"/>
<reference evidence="2" key="1">
    <citation type="submission" date="2018-09" db="EMBL/GenBank/DDBJ databases">
        <title>Paracoccus onubensis nov. sp. a moderate halophilic bacterium isolated from Gruta de las Maravillas (Aracena, Spain).</title>
        <authorList>
            <person name="Jurado V."/>
            <person name="Gutierrez-Patricio S."/>
            <person name="Gonzalez-Pimentel J.L."/>
            <person name="Miller A.Z."/>
            <person name="Laiz L."/>
            <person name="Saiz-Jimenez C."/>
        </authorList>
    </citation>
    <scope>NUCLEOTIDE SEQUENCE [LARGE SCALE GENOMIC DNA]</scope>
    <source>
        <strain evidence="2">DSM 26381</strain>
    </source>
</reference>
<comment type="caution">
    <text evidence="1">The sequence shown here is derived from an EMBL/GenBank/DDBJ whole genome shotgun (WGS) entry which is preliminary data.</text>
</comment>
<keyword evidence="2" id="KW-1185">Reference proteome</keyword>
<dbReference type="EMBL" id="QZEW01000073">
    <property type="protein sequence ID" value="RJL08608.1"/>
    <property type="molecule type" value="Genomic_DNA"/>
</dbReference>
<dbReference type="AlphaFoldDB" id="A0A419A490"/>
<organism evidence="1 2">
    <name type="scientific">Paracoccus siganidrum</name>
    <dbReference type="NCBI Taxonomy" id="1276757"/>
    <lineage>
        <taxon>Bacteria</taxon>
        <taxon>Pseudomonadati</taxon>
        <taxon>Pseudomonadota</taxon>
        <taxon>Alphaproteobacteria</taxon>
        <taxon>Rhodobacterales</taxon>
        <taxon>Paracoccaceae</taxon>
        <taxon>Paracoccus</taxon>
    </lineage>
</organism>
<evidence type="ECO:0000313" key="1">
    <source>
        <dbReference type="EMBL" id="RJL08608.1"/>
    </source>
</evidence>
<gene>
    <name evidence="1" type="ORF">D3P05_15915</name>
</gene>